<accession>A0A0E9USY2</accession>
<dbReference type="EMBL" id="GBXM01039726">
    <property type="protein sequence ID" value="JAH68851.1"/>
    <property type="molecule type" value="Transcribed_RNA"/>
</dbReference>
<proteinExistence type="predicted"/>
<reference evidence="1" key="1">
    <citation type="submission" date="2014-11" db="EMBL/GenBank/DDBJ databases">
        <authorList>
            <person name="Amaro Gonzalez C."/>
        </authorList>
    </citation>
    <scope>NUCLEOTIDE SEQUENCE</scope>
</reference>
<evidence type="ECO:0000313" key="1">
    <source>
        <dbReference type="EMBL" id="JAH68851.1"/>
    </source>
</evidence>
<name>A0A0E9USY2_ANGAN</name>
<reference evidence="1" key="2">
    <citation type="journal article" date="2015" name="Fish Shellfish Immunol.">
        <title>Early steps in the European eel (Anguilla anguilla)-Vibrio vulnificus interaction in the gills: Role of the RtxA13 toxin.</title>
        <authorList>
            <person name="Callol A."/>
            <person name="Pajuelo D."/>
            <person name="Ebbesson L."/>
            <person name="Teles M."/>
            <person name="MacKenzie S."/>
            <person name="Amaro C."/>
        </authorList>
    </citation>
    <scope>NUCLEOTIDE SEQUENCE</scope>
</reference>
<protein>
    <submittedName>
        <fullName evidence="1">Uncharacterized protein</fullName>
    </submittedName>
</protein>
<dbReference type="AlphaFoldDB" id="A0A0E9USY2"/>
<sequence>MHVSMGPTSILCLCFFAFLTLLMKRRPIFFAYHTDTNILTGELRL</sequence>
<organism evidence="1">
    <name type="scientific">Anguilla anguilla</name>
    <name type="common">European freshwater eel</name>
    <name type="synonym">Muraena anguilla</name>
    <dbReference type="NCBI Taxonomy" id="7936"/>
    <lineage>
        <taxon>Eukaryota</taxon>
        <taxon>Metazoa</taxon>
        <taxon>Chordata</taxon>
        <taxon>Craniata</taxon>
        <taxon>Vertebrata</taxon>
        <taxon>Euteleostomi</taxon>
        <taxon>Actinopterygii</taxon>
        <taxon>Neopterygii</taxon>
        <taxon>Teleostei</taxon>
        <taxon>Anguilliformes</taxon>
        <taxon>Anguillidae</taxon>
        <taxon>Anguilla</taxon>
    </lineage>
</organism>